<feature type="active site" evidence="1">
    <location>
        <position position="136"/>
    </location>
</feature>
<dbReference type="GO" id="GO:0005524">
    <property type="term" value="F:ATP binding"/>
    <property type="evidence" value="ECO:0007669"/>
    <property type="project" value="UniProtKB-KW"/>
</dbReference>
<dbReference type="EMBL" id="MGGL01000005">
    <property type="protein sequence ID" value="OGM27188.1"/>
    <property type="molecule type" value="Genomic_DNA"/>
</dbReference>
<comment type="caution">
    <text evidence="4">The sequence shown here is derived from an EMBL/GenBank/DDBJ whole genome shotgun (WGS) entry which is preliminary data.</text>
</comment>
<keyword evidence="2" id="KW-0067">ATP-binding</keyword>
<dbReference type="PANTHER" id="PTHR13504">
    <property type="entry name" value="FIDO DOMAIN-CONTAINING PROTEIN DDB_G0283145"/>
    <property type="match status" value="1"/>
</dbReference>
<accession>A0A1F7YKR8</accession>
<evidence type="ECO:0000313" key="5">
    <source>
        <dbReference type="Proteomes" id="UP000179221"/>
    </source>
</evidence>
<dbReference type="Gene3D" id="1.10.3290.10">
    <property type="entry name" value="Fido-like domain"/>
    <property type="match status" value="1"/>
</dbReference>
<organism evidence="4 5">
    <name type="scientific">Candidatus Woesebacteria bacterium RIFCSPHIGHO2_01_FULL_40_22</name>
    <dbReference type="NCBI Taxonomy" id="1802499"/>
    <lineage>
        <taxon>Bacteria</taxon>
        <taxon>Candidatus Woeseibacteriota</taxon>
    </lineage>
</organism>
<dbReference type="InterPro" id="IPR003812">
    <property type="entry name" value="Fido"/>
</dbReference>
<dbReference type="SUPFAM" id="SSF140931">
    <property type="entry name" value="Fic-like"/>
    <property type="match status" value="1"/>
</dbReference>
<name>A0A1F7YKR8_9BACT</name>
<dbReference type="PANTHER" id="PTHR13504:SF38">
    <property type="entry name" value="FIDO DOMAIN-CONTAINING PROTEIN"/>
    <property type="match status" value="1"/>
</dbReference>
<evidence type="ECO:0000256" key="2">
    <source>
        <dbReference type="PIRSR" id="PIRSR640198-2"/>
    </source>
</evidence>
<feature type="domain" description="Fido" evidence="3">
    <location>
        <begin position="42"/>
        <end position="194"/>
    </location>
</feature>
<evidence type="ECO:0000256" key="1">
    <source>
        <dbReference type="PIRSR" id="PIRSR640198-1"/>
    </source>
</evidence>
<dbReference type="InterPro" id="IPR036597">
    <property type="entry name" value="Fido-like_dom_sf"/>
</dbReference>
<gene>
    <name evidence="4" type="ORF">A2628_04075</name>
</gene>
<evidence type="ECO:0000313" key="4">
    <source>
        <dbReference type="EMBL" id="OGM27188.1"/>
    </source>
</evidence>
<keyword evidence="2" id="KW-0547">Nucleotide-binding</keyword>
<dbReference type="PROSITE" id="PS51459">
    <property type="entry name" value="FIDO"/>
    <property type="match status" value="1"/>
</dbReference>
<protein>
    <recommendedName>
        <fullName evidence="3">Fido domain-containing protein</fullName>
    </recommendedName>
</protein>
<proteinExistence type="predicted"/>
<feature type="binding site" evidence="2">
    <location>
        <begin position="140"/>
        <end position="147"/>
    </location>
    <ligand>
        <name>ATP</name>
        <dbReference type="ChEBI" id="CHEBI:30616"/>
    </ligand>
</feature>
<evidence type="ECO:0000259" key="3">
    <source>
        <dbReference type="PROSITE" id="PS51459"/>
    </source>
</evidence>
<dbReference type="Proteomes" id="UP000179221">
    <property type="component" value="Unassembled WGS sequence"/>
</dbReference>
<dbReference type="AlphaFoldDB" id="A0A1F7YKR8"/>
<sequence>MNERMNVSKEYFIRENSTAAYSGEWEADQYVGSLTLRKSLPDAETIVKELHQRVLSPLLPAETRDRFAGVYRTGDFMGVSGSGLSCPHGYEVPREMRLYGQVMNAKLKQVKCDKVVDIASLIKSMGYGHYELVRIHPFVDGTGRVARKMLTLMSKLACKKPIIIAPKHRSEYLDSLEKVTVTDNVDYFNKFLAKRWIGSLSRNKSEDLSQINELENYVASLRIK</sequence>
<reference evidence="4 5" key="1">
    <citation type="journal article" date="2016" name="Nat. Commun.">
        <title>Thousands of microbial genomes shed light on interconnected biogeochemical processes in an aquifer system.</title>
        <authorList>
            <person name="Anantharaman K."/>
            <person name="Brown C.T."/>
            <person name="Hug L.A."/>
            <person name="Sharon I."/>
            <person name="Castelle C.J."/>
            <person name="Probst A.J."/>
            <person name="Thomas B.C."/>
            <person name="Singh A."/>
            <person name="Wilkins M.J."/>
            <person name="Karaoz U."/>
            <person name="Brodie E.L."/>
            <person name="Williams K.H."/>
            <person name="Hubbard S.S."/>
            <person name="Banfield J.F."/>
        </authorList>
    </citation>
    <scope>NUCLEOTIDE SEQUENCE [LARGE SCALE GENOMIC DNA]</scope>
</reference>
<dbReference type="Pfam" id="PF02661">
    <property type="entry name" value="Fic"/>
    <property type="match status" value="1"/>
</dbReference>
<dbReference type="InterPro" id="IPR040198">
    <property type="entry name" value="Fido_containing"/>
</dbReference>